<dbReference type="Proteomes" id="UP000797356">
    <property type="component" value="Chromosome 4"/>
</dbReference>
<accession>A0A8K0MZQ5</accession>
<protein>
    <submittedName>
        <fullName evidence="1">Uncharacterized protein</fullName>
    </submittedName>
</protein>
<dbReference type="AlphaFoldDB" id="A0A8K0MZQ5"/>
<evidence type="ECO:0000313" key="2">
    <source>
        <dbReference type="Proteomes" id="UP000797356"/>
    </source>
</evidence>
<gene>
    <name evidence="1" type="ORF">COCNU_04G001430</name>
</gene>
<name>A0A8K0MZQ5_COCNU</name>
<proteinExistence type="predicted"/>
<dbReference type="EMBL" id="CM017875">
    <property type="protein sequence ID" value="KAG1337837.1"/>
    <property type="molecule type" value="Genomic_DNA"/>
</dbReference>
<reference evidence="1" key="1">
    <citation type="journal article" date="2017" name="Gigascience">
        <title>The genome draft of coconut (Cocos nucifera).</title>
        <authorList>
            <person name="Xiao Y."/>
            <person name="Xu P."/>
            <person name="Fan H."/>
            <person name="Baudouin L."/>
            <person name="Xia W."/>
            <person name="Bocs S."/>
            <person name="Xu J."/>
            <person name="Li Q."/>
            <person name="Guo A."/>
            <person name="Zhou L."/>
            <person name="Li J."/>
            <person name="Wu Y."/>
            <person name="Ma Z."/>
            <person name="Armero A."/>
            <person name="Issali A.E."/>
            <person name="Liu N."/>
            <person name="Peng M."/>
            <person name="Yang Y."/>
        </authorList>
    </citation>
    <scope>NUCLEOTIDE SEQUENCE</scope>
    <source>
        <tissue evidence="1">Spear leaf of Hainan Tall coconut</tissue>
    </source>
</reference>
<organism evidence="1 2">
    <name type="scientific">Cocos nucifera</name>
    <name type="common">Coconut palm</name>
    <dbReference type="NCBI Taxonomy" id="13894"/>
    <lineage>
        <taxon>Eukaryota</taxon>
        <taxon>Viridiplantae</taxon>
        <taxon>Streptophyta</taxon>
        <taxon>Embryophyta</taxon>
        <taxon>Tracheophyta</taxon>
        <taxon>Spermatophyta</taxon>
        <taxon>Magnoliopsida</taxon>
        <taxon>Liliopsida</taxon>
        <taxon>Arecaceae</taxon>
        <taxon>Arecoideae</taxon>
        <taxon>Cocoseae</taxon>
        <taxon>Attaleinae</taxon>
        <taxon>Cocos</taxon>
    </lineage>
</organism>
<comment type="caution">
    <text evidence="1">The sequence shown here is derived from an EMBL/GenBank/DDBJ whole genome shotgun (WGS) entry which is preliminary data.</text>
</comment>
<keyword evidence="2" id="KW-1185">Reference proteome</keyword>
<reference evidence="1" key="2">
    <citation type="submission" date="2019-07" db="EMBL/GenBank/DDBJ databases">
        <authorList>
            <person name="Yang Y."/>
            <person name="Bocs S."/>
            <person name="Baudouin L."/>
        </authorList>
    </citation>
    <scope>NUCLEOTIDE SEQUENCE</scope>
    <source>
        <tissue evidence="1">Spear leaf of Hainan Tall coconut</tissue>
    </source>
</reference>
<evidence type="ECO:0000313" key="1">
    <source>
        <dbReference type="EMBL" id="KAG1337837.1"/>
    </source>
</evidence>
<sequence>MARVLVLFSSSTSLLPSLPVPTKARHHQLLLLVYSSGLHYHHLRSSSRPSPAIKKRKPFRSTQIPPLYMPRFIIAILELGDVYGRWVWFSEIKRTKD</sequence>